<evidence type="ECO:0000256" key="5">
    <source>
        <dbReference type="ARBA" id="ARBA00022679"/>
    </source>
</evidence>
<dbReference type="AlphaFoldDB" id="A0A2R4BL21"/>
<comment type="subcellular location">
    <subcellularLocation>
        <location evidence="1 13">Cytoplasm</location>
    </subcellularLocation>
</comment>
<keyword evidence="15" id="KW-1185">Reference proteome</keyword>
<evidence type="ECO:0000256" key="12">
    <source>
        <dbReference type="ARBA" id="ARBA00076160"/>
    </source>
</evidence>
<evidence type="ECO:0000256" key="2">
    <source>
        <dbReference type="ARBA" id="ARBA00004691"/>
    </source>
</evidence>
<evidence type="ECO:0000256" key="13">
    <source>
        <dbReference type="HAMAP-Rule" id="MF_00113"/>
    </source>
</evidence>
<gene>
    <name evidence="13" type="primary">queA</name>
    <name evidence="14" type="ORF">Tharo_0972</name>
</gene>
<protein>
    <recommendedName>
        <fullName evidence="11 13">S-adenosylmethionine:tRNA ribosyltransferase-isomerase</fullName>
        <ecNumber evidence="10 13">2.4.99.17</ecNumber>
    </recommendedName>
    <alternativeName>
        <fullName evidence="12 13">Queuosine biosynthesis protein QueA</fullName>
    </alternativeName>
</protein>
<evidence type="ECO:0000256" key="3">
    <source>
        <dbReference type="ARBA" id="ARBA00011245"/>
    </source>
</evidence>
<name>A0A2R4BL21_THAAR</name>
<evidence type="ECO:0000256" key="7">
    <source>
        <dbReference type="ARBA" id="ARBA00022785"/>
    </source>
</evidence>
<dbReference type="PANTHER" id="PTHR30307:SF0">
    <property type="entry name" value="S-ADENOSYLMETHIONINE:TRNA RIBOSYLTRANSFERASE-ISOMERASE"/>
    <property type="match status" value="1"/>
</dbReference>
<dbReference type="GO" id="GO:0051075">
    <property type="term" value="F:S-adenosylmethionine:tRNA ribosyltransferase-isomerase activity"/>
    <property type="evidence" value="ECO:0007669"/>
    <property type="project" value="UniProtKB-EC"/>
</dbReference>
<evidence type="ECO:0000256" key="11">
    <source>
        <dbReference type="ARBA" id="ARBA00069325"/>
    </source>
</evidence>
<proteinExistence type="inferred from homology"/>
<evidence type="ECO:0000256" key="8">
    <source>
        <dbReference type="ARBA" id="ARBA00052751"/>
    </source>
</evidence>
<dbReference type="Gene3D" id="3.40.1780.10">
    <property type="entry name" value="QueA-like"/>
    <property type="match status" value="1"/>
</dbReference>
<evidence type="ECO:0000256" key="9">
    <source>
        <dbReference type="ARBA" id="ARBA00061210"/>
    </source>
</evidence>
<accession>A0A2R4BL21</accession>
<dbReference type="NCBIfam" id="TIGR00113">
    <property type="entry name" value="queA"/>
    <property type="match status" value="1"/>
</dbReference>
<dbReference type="EMBL" id="CP028339">
    <property type="protein sequence ID" value="AVR87914.1"/>
    <property type="molecule type" value="Genomic_DNA"/>
</dbReference>
<dbReference type="NCBIfam" id="NF001140">
    <property type="entry name" value="PRK00147.1"/>
    <property type="match status" value="1"/>
</dbReference>
<dbReference type="PANTHER" id="PTHR30307">
    <property type="entry name" value="S-ADENOSYLMETHIONINE:TRNA RIBOSYLTRANSFERASE-ISOMERASE"/>
    <property type="match status" value="1"/>
</dbReference>
<keyword evidence="7 13" id="KW-0671">Queuosine biosynthesis</keyword>
<evidence type="ECO:0000256" key="10">
    <source>
        <dbReference type="ARBA" id="ARBA00066503"/>
    </source>
</evidence>
<evidence type="ECO:0000313" key="14">
    <source>
        <dbReference type="EMBL" id="AVR87914.1"/>
    </source>
</evidence>
<dbReference type="GO" id="GO:0005737">
    <property type="term" value="C:cytoplasm"/>
    <property type="evidence" value="ECO:0007669"/>
    <property type="project" value="UniProtKB-SubCell"/>
</dbReference>
<organism evidence="14 15">
    <name type="scientific">Thauera aromatica K172</name>
    <dbReference type="NCBI Taxonomy" id="44139"/>
    <lineage>
        <taxon>Bacteria</taxon>
        <taxon>Pseudomonadati</taxon>
        <taxon>Pseudomonadota</taxon>
        <taxon>Betaproteobacteria</taxon>
        <taxon>Rhodocyclales</taxon>
        <taxon>Zoogloeaceae</taxon>
        <taxon>Thauera</taxon>
    </lineage>
</organism>
<reference evidence="14 15" key="1">
    <citation type="submission" date="2018-03" db="EMBL/GenBank/DDBJ databases">
        <title>Complete genome sequence of Thauera aromatica, a model organism for studying aromatic compound degradation under denitrifying conditions.</title>
        <authorList>
            <person name="Lo H.-Y."/>
            <person name="Goris T."/>
            <person name="Boll M."/>
            <person name="Mueller J.A."/>
        </authorList>
    </citation>
    <scope>NUCLEOTIDE SEQUENCE [LARGE SCALE GENOMIC DNA]</scope>
    <source>
        <strain evidence="14 15">K172</strain>
    </source>
</reference>
<evidence type="ECO:0000256" key="1">
    <source>
        <dbReference type="ARBA" id="ARBA00004496"/>
    </source>
</evidence>
<comment type="subunit">
    <text evidence="3 13">Monomer.</text>
</comment>
<dbReference type="RefSeq" id="WP_107220234.1">
    <property type="nucleotide sequence ID" value="NZ_CP028339.1"/>
</dbReference>
<keyword evidence="14" id="KW-0413">Isomerase</keyword>
<dbReference type="InterPro" id="IPR036100">
    <property type="entry name" value="QueA_sf"/>
</dbReference>
<comment type="function">
    <text evidence="13">Transfers and isomerizes the ribose moiety from AdoMet to the 7-aminomethyl group of 7-deazaguanine (preQ1-tRNA) to give epoxyqueuosine (oQ-tRNA).</text>
</comment>
<dbReference type="Gene3D" id="2.40.10.240">
    <property type="entry name" value="QueA-like"/>
    <property type="match status" value="1"/>
</dbReference>
<evidence type="ECO:0000256" key="6">
    <source>
        <dbReference type="ARBA" id="ARBA00022691"/>
    </source>
</evidence>
<dbReference type="InterPro" id="IPR042118">
    <property type="entry name" value="QueA_dom1"/>
</dbReference>
<comment type="similarity">
    <text evidence="9 13">Belongs to the QueA family.</text>
</comment>
<dbReference type="Pfam" id="PF02547">
    <property type="entry name" value="Queuosine_synth"/>
    <property type="match status" value="1"/>
</dbReference>
<dbReference type="InterPro" id="IPR042119">
    <property type="entry name" value="QueA_dom2"/>
</dbReference>
<dbReference type="SUPFAM" id="SSF111337">
    <property type="entry name" value="QueA-like"/>
    <property type="match status" value="1"/>
</dbReference>
<dbReference type="InterPro" id="IPR003699">
    <property type="entry name" value="QueA"/>
</dbReference>
<dbReference type="FunFam" id="3.40.1780.10:FF:000001">
    <property type="entry name" value="S-adenosylmethionine:tRNA ribosyltransferase-isomerase"/>
    <property type="match status" value="1"/>
</dbReference>
<dbReference type="EC" id="2.4.99.17" evidence="10 13"/>
<evidence type="ECO:0000313" key="15">
    <source>
        <dbReference type="Proteomes" id="UP000241885"/>
    </source>
</evidence>
<keyword evidence="4 13" id="KW-0963">Cytoplasm</keyword>
<dbReference type="UniPathway" id="UPA00392"/>
<evidence type="ECO:0000256" key="4">
    <source>
        <dbReference type="ARBA" id="ARBA00022490"/>
    </source>
</evidence>
<dbReference type="GO" id="GO:0008616">
    <property type="term" value="P:tRNA queuosine(34) biosynthetic process"/>
    <property type="evidence" value="ECO:0007669"/>
    <property type="project" value="UniProtKB-UniRule"/>
</dbReference>
<dbReference type="HAMAP" id="MF_00113">
    <property type="entry name" value="QueA"/>
    <property type="match status" value="1"/>
</dbReference>
<comment type="pathway">
    <text evidence="2 13">tRNA modification; tRNA-queuosine biosynthesis.</text>
</comment>
<dbReference type="KEGG" id="tak:Tharo_0972"/>
<dbReference type="OrthoDB" id="9805933at2"/>
<comment type="catalytic activity">
    <reaction evidence="8 13">
        <text>7-aminomethyl-7-carbaguanosine(34) in tRNA + S-adenosyl-L-methionine = epoxyqueuosine(34) in tRNA + adenine + L-methionine + 2 H(+)</text>
        <dbReference type="Rhea" id="RHEA:32155"/>
        <dbReference type="Rhea" id="RHEA-COMP:10342"/>
        <dbReference type="Rhea" id="RHEA-COMP:18582"/>
        <dbReference type="ChEBI" id="CHEBI:15378"/>
        <dbReference type="ChEBI" id="CHEBI:16708"/>
        <dbReference type="ChEBI" id="CHEBI:57844"/>
        <dbReference type="ChEBI" id="CHEBI:59789"/>
        <dbReference type="ChEBI" id="CHEBI:82833"/>
        <dbReference type="ChEBI" id="CHEBI:194443"/>
        <dbReference type="EC" id="2.4.99.17"/>
    </reaction>
</comment>
<dbReference type="Proteomes" id="UP000241885">
    <property type="component" value="Chromosome"/>
</dbReference>
<keyword evidence="6 13" id="KW-0949">S-adenosyl-L-methionine</keyword>
<sequence>MSLTLDDFDYLLPPERIAQAPLPERSASRLLVVTPTPGAEPLLVDASIADLPALVRPGDLLVFNDTRVIHARLHGIKDSGGQVEVLIERAVGPHEALAQVRASKSPKTDSRLRLADAFDVEVLGRVGEFYHLRFPAGENLFALLERHGKLPLPPYIQRAAGDADESRYQTVFARDPGSVAAPTAGLHFDEALLSRLAERGANCAWLTLHVGAGTFQPVRVDDLGEHRMHRERYVIPQETVDAIAATRTAGGRVIAVGTTSLRALEAAAQDGALEAGSSETEIFILPGFRFQVVDALLTNFHLPKSTLLMLVSAFAGMDTIRRAYAHAIARRYRFFSYGDAMFLTRKNEAEDDAL</sequence>
<keyword evidence="5 13" id="KW-0808">Transferase</keyword>